<evidence type="ECO:0000313" key="2">
    <source>
        <dbReference type="EMBL" id="SHG35881.1"/>
    </source>
</evidence>
<dbReference type="OrthoDB" id="6307329at2"/>
<dbReference type="AlphaFoldDB" id="A0A1M5J5U8"/>
<gene>
    <name evidence="2" type="ORF">SAMN05443549_103383</name>
</gene>
<organism evidence="2 3">
    <name type="scientific">Flavobacterium fluvii</name>
    <dbReference type="NCBI Taxonomy" id="468056"/>
    <lineage>
        <taxon>Bacteria</taxon>
        <taxon>Pseudomonadati</taxon>
        <taxon>Bacteroidota</taxon>
        <taxon>Flavobacteriia</taxon>
        <taxon>Flavobacteriales</taxon>
        <taxon>Flavobacteriaceae</taxon>
        <taxon>Flavobacterium</taxon>
    </lineage>
</organism>
<keyword evidence="2" id="KW-0808">Transferase</keyword>
<feature type="domain" description="Glycosyltransferase 2-like" evidence="1">
    <location>
        <begin position="5"/>
        <end position="133"/>
    </location>
</feature>
<sequence length="311" mass="36143">MAFFSIIIPLYNKEKYIENALKSILKQTVTDYEIIIVDDGSTDKSREIASKYVSNKIRIIDHFENKGLSAARNTGIKNAKSNYVTFLDADDLWHSNYLQTIKNLISSYPEAHIFATNFDEVYPQKTHKPHNGSETLPPGFSGLIDFFKINLKQGIYTPSSSCWHKSVFETAGYYDEKITFSEDLDFNIRANLKFKLAYSTSAQMSYFMETDNQITRSSILSKTVPDYDQFEKYCSTVPHLKKYLDFERYVLSKHLKVDGDKTKHKKIIAGIDFKNLNYKQRFLLNSPVFLLRCIKTTKDFLIRKGFKWTSY</sequence>
<dbReference type="Gene3D" id="3.90.550.10">
    <property type="entry name" value="Spore Coat Polysaccharide Biosynthesis Protein SpsA, Chain A"/>
    <property type="match status" value="1"/>
</dbReference>
<dbReference type="Pfam" id="PF00535">
    <property type="entry name" value="Glycos_transf_2"/>
    <property type="match status" value="1"/>
</dbReference>
<dbReference type="GO" id="GO:0016758">
    <property type="term" value="F:hexosyltransferase activity"/>
    <property type="evidence" value="ECO:0007669"/>
    <property type="project" value="UniProtKB-ARBA"/>
</dbReference>
<dbReference type="InterPro" id="IPR001173">
    <property type="entry name" value="Glyco_trans_2-like"/>
</dbReference>
<dbReference type="PANTHER" id="PTHR22916:SF3">
    <property type="entry name" value="UDP-GLCNAC:BETAGAL BETA-1,3-N-ACETYLGLUCOSAMINYLTRANSFERASE-LIKE PROTEIN 1"/>
    <property type="match status" value="1"/>
</dbReference>
<dbReference type="SUPFAM" id="SSF53448">
    <property type="entry name" value="Nucleotide-diphospho-sugar transferases"/>
    <property type="match status" value="1"/>
</dbReference>
<keyword evidence="3" id="KW-1185">Reference proteome</keyword>
<reference evidence="3" key="1">
    <citation type="submission" date="2016-11" db="EMBL/GenBank/DDBJ databases">
        <authorList>
            <person name="Varghese N."/>
            <person name="Submissions S."/>
        </authorList>
    </citation>
    <scope>NUCLEOTIDE SEQUENCE [LARGE SCALE GENOMIC DNA]</scope>
    <source>
        <strain evidence="3">DSM 19978</strain>
    </source>
</reference>
<dbReference type="InterPro" id="IPR029044">
    <property type="entry name" value="Nucleotide-diphossugar_trans"/>
</dbReference>
<accession>A0A1M5J5U8</accession>
<name>A0A1M5J5U8_9FLAO</name>
<dbReference type="RefSeq" id="WP_073370129.1">
    <property type="nucleotide sequence ID" value="NZ_FQWB01000003.1"/>
</dbReference>
<evidence type="ECO:0000313" key="3">
    <source>
        <dbReference type="Proteomes" id="UP000184516"/>
    </source>
</evidence>
<proteinExistence type="predicted"/>
<evidence type="ECO:0000259" key="1">
    <source>
        <dbReference type="Pfam" id="PF00535"/>
    </source>
</evidence>
<dbReference type="EMBL" id="FQWB01000003">
    <property type="protein sequence ID" value="SHG35881.1"/>
    <property type="molecule type" value="Genomic_DNA"/>
</dbReference>
<dbReference type="STRING" id="468056.SAMN05443549_103383"/>
<dbReference type="PANTHER" id="PTHR22916">
    <property type="entry name" value="GLYCOSYLTRANSFERASE"/>
    <property type="match status" value="1"/>
</dbReference>
<protein>
    <submittedName>
        <fullName evidence="2">Glycosyl transferase family 2</fullName>
    </submittedName>
</protein>
<dbReference type="Proteomes" id="UP000184516">
    <property type="component" value="Unassembled WGS sequence"/>
</dbReference>
<dbReference type="CDD" id="cd00761">
    <property type="entry name" value="Glyco_tranf_GTA_type"/>
    <property type="match status" value="1"/>
</dbReference>